<dbReference type="RefSeq" id="WP_386094371.1">
    <property type="nucleotide sequence ID" value="NZ_JBHUOZ010000001.1"/>
</dbReference>
<evidence type="ECO:0000313" key="4">
    <source>
        <dbReference type="Proteomes" id="UP001597511"/>
    </source>
</evidence>
<keyword evidence="2" id="KW-0472">Membrane</keyword>
<evidence type="ECO:0000313" key="3">
    <source>
        <dbReference type="EMBL" id="MFD2918370.1"/>
    </source>
</evidence>
<accession>A0ABW6A1N5</accession>
<keyword evidence="2" id="KW-1133">Transmembrane helix</keyword>
<feature type="transmembrane region" description="Helical" evidence="2">
    <location>
        <begin position="152"/>
        <end position="174"/>
    </location>
</feature>
<dbReference type="EMBL" id="JBHUOZ010000001">
    <property type="protein sequence ID" value="MFD2918370.1"/>
    <property type="molecule type" value="Genomic_DNA"/>
</dbReference>
<evidence type="ECO:0000256" key="1">
    <source>
        <dbReference type="SAM" id="MobiDB-lite"/>
    </source>
</evidence>
<gene>
    <name evidence="3" type="ORF">ACFS6H_01535</name>
</gene>
<name>A0ABW6A1N5_9BACT</name>
<reference evidence="4" key="1">
    <citation type="journal article" date="2019" name="Int. J. Syst. Evol. Microbiol.">
        <title>The Global Catalogue of Microorganisms (GCM) 10K type strain sequencing project: providing services to taxonomists for standard genome sequencing and annotation.</title>
        <authorList>
            <consortium name="The Broad Institute Genomics Platform"/>
            <consortium name="The Broad Institute Genome Sequencing Center for Infectious Disease"/>
            <person name="Wu L."/>
            <person name="Ma J."/>
        </authorList>
    </citation>
    <scope>NUCLEOTIDE SEQUENCE [LARGE SCALE GENOMIC DNA]</scope>
    <source>
        <strain evidence="4">KCTC 23299</strain>
    </source>
</reference>
<dbReference type="Proteomes" id="UP001597511">
    <property type="component" value="Unassembled WGS sequence"/>
</dbReference>
<keyword evidence="4" id="KW-1185">Reference proteome</keyword>
<keyword evidence="2" id="KW-0812">Transmembrane</keyword>
<comment type="caution">
    <text evidence="3">The sequence shown here is derived from an EMBL/GenBank/DDBJ whole genome shotgun (WGS) entry which is preliminary data.</text>
</comment>
<sequence>MNNINRNNYEEFFILHLDNELNAEQQQALTLFLQQNPDLQAELDLLSGTKLSVDETVVFPDKALLFAGSLLQQTAEGQVSAQDSEIIMYLDAELTENDKKAFEQKLAGDTVFQQQVALFAKTKLQASAAEVFPDKTLLYKEEENKRRIVPMYWLRMGVAAAVLLTLGVGGFKWLNNPVKKTENGGMAVTTITDTKATTPVTLVVTEETNQADNKGDEQEPAETPVKENSVIQQSQLPANTVGYAAHKNTGNSNVAVTNQPAATLLQTVVTNSNGSNNLPSGDKNPNINGMNNAAVENGIAEIKPINTTGNNTIAPQVKNNNQPAFASNSQHVFDEVVEIEEPENKKNKLRGFLRKVTRNFQKQTSIDMTNGDDQLLVAGFAFKM</sequence>
<organism evidence="3 4">
    <name type="scientific">Terrimonas rubra</name>
    <dbReference type="NCBI Taxonomy" id="1035890"/>
    <lineage>
        <taxon>Bacteria</taxon>
        <taxon>Pseudomonadati</taxon>
        <taxon>Bacteroidota</taxon>
        <taxon>Chitinophagia</taxon>
        <taxon>Chitinophagales</taxon>
        <taxon>Chitinophagaceae</taxon>
        <taxon>Terrimonas</taxon>
    </lineage>
</organism>
<evidence type="ECO:0000256" key="2">
    <source>
        <dbReference type="SAM" id="Phobius"/>
    </source>
</evidence>
<proteinExistence type="predicted"/>
<protein>
    <submittedName>
        <fullName evidence="3">Uncharacterized protein</fullName>
    </submittedName>
</protein>
<feature type="region of interest" description="Disordered" evidence="1">
    <location>
        <begin position="207"/>
        <end position="232"/>
    </location>
</feature>